<dbReference type="Proteomes" id="UP000275408">
    <property type="component" value="Unassembled WGS sequence"/>
</dbReference>
<dbReference type="AlphaFoldDB" id="A0A3M6UYL9"/>
<proteinExistence type="predicted"/>
<dbReference type="PANTHER" id="PTHR45184:SF1">
    <property type="entry name" value="DNAJ PROTEIN ERDJ3A"/>
    <property type="match status" value="1"/>
</dbReference>
<reference evidence="3 4" key="1">
    <citation type="journal article" date="2018" name="Sci. Rep.">
        <title>Comparative analysis of the Pocillopora damicornis genome highlights role of immune system in coral evolution.</title>
        <authorList>
            <person name="Cunning R."/>
            <person name="Bay R.A."/>
            <person name="Gillette P."/>
            <person name="Baker A.C."/>
            <person name="Traylor-Knowles N."/>
        </authorList>
    </citation>
    <scope>NUCLEOTIDE SEQUENCE [LARGE SCALE GENOMIC DNA]</scope>
    <source>
        <strain evidence="3">RSMAS</strain>
        <tissue evidence="3">Whole animal</tissue>
    </source>
</reference>
<dbReference type="EMBL" id="RCHS01000457">
    <property type="protein sequence ID" value="RMX58772.1"/>
    <property type="molecule type" value="Genomic_DNA"/>
</dbReference>
<evidence type="ECO:0000313" key="3">
    <source>
        <dbReference type="EMBL" id="RMX58772.1"/>
    </source>
</evidence>
<feature type="signal peptide" evidence="2">
    <location>
        <begin position="1"/>
        <end position="29"/>
    </location>
</feature>
<name>A0A3M6UYL9_POCDA</name>
<evidence type="ECO:0000313" key="4">
    <source>
        <dbReference type="Proteomes" id="UP000275408"/>
    </source>
</evidence>
<dbReference type="STRING" id="46731.A0A3M6UYL9"/>
<feature type="region of interest" description="Disordered" evidence="1">
    <location>
        <begin position="444"/>
        <end position="469"/>
    </location>
</feature>
<sequence>MSELPKKMSLQTFSIFIVFFLVKLEFSLSTKHGIVEITASNYQRVVIDGDKDAWIVAVKGAGKVSMDEWRKTELDMRGLSVRVGIIDPDTDGAFLKRKGFLQRDKKYSVARVFPYGGYKIKSAGKKDVKSRLEAETEVLESLPDETTKVSTMEELQHCVRRGYAAKPLKMPVLLLTDKSITSPVFRAIALKYSKYFNFVVLHKPSQEVLHNFQLRQTPAILVMIATQSEDKQIIRFSSVIYDPKEYGGISYLNLTRFFFSVHEKHWLDHPDAKKYKGKVGLREFFIEDVKNTLGGEFESDRPEDESKVAKEITFENQNRMCADSNRGLCLIYFVDGKDKKGVRKALKFFKDLRKMSNVRGKPVLYLWINGSCHPEYGEIFGISPHNLPMLLFAKPMQRLFKTLSGRFTKEKISDIIWNIFLDREALSPFSRFNEILPVDCQKGAPSKRIKREENQDKNMKRKEKKKSEK</sequence>
<comment type="caution">
    <text evidence="3">The sequence shown here is derived from an EMBL/GenBank/DDBJ whole genome shotgun (WGS) entry which is preliminary data.</text>
</comment>
<dbReference type="OrthoDB" id="5960123at2759"/>
<evidence type="ECO:0008006" key="5">
    <source>
        <dbReference type="Google" id="ProtNLM"/>
    </source>
</evidence>
<feature type="chain" id="PRO_5018141388" description="Thioredoxin domain-containing protein" evidence="2">
    <location>
        <begin position="30"/>
        <end position="469"/>
    </location>
</feature>
<gene>
    <name evidence="3" type="ORF">pdam_00010791</name>
</gene>
<feature type="compositionally biased region" description="Basic residues" evidence="1">
    <location>
        <begin position="459"/>
        <end position="469"/>
    </location>
</feature>
<accession>A0A3M6UYL9</accession>
<organism evidence="3 4">
    <name type="scientific">Pocillopora damicornis</name>
    <name type="common">Cauliflower coral</name>
    <name type="synonym">Millepora damicornis</name>
    <dbReference type="NCBI Taxonomy" id="46731"/>
    <lineage>
        <taxon>Eukaryota</taxon>
        <taxon>Metazoa</taxon>
        <taxon>Cnidaria</taxon>
        <taxon>Anthozoa</taxon>
        <taxon>Hexacorallia</taxon>
        <taxon>Scleractinia</taxon>
        <taxon>Astrocoeniina</taxon>
        <taxon>Pocilloporidae</taxon>
        <taxon>Pocillopora</taxon>
    </lineage>
</organism>
<evidence type="ECO:0000256" key="1">
    <source>
        <dbReference type="SAM" id="MobiDB-lite"/>
    </source>
</evidence>
<keyword evidence="4" id="KW-1185">Reference proteome</keyword>
<dbReference type="Gene3D" id="3.40.30.10">
    <property type="entry name" value="Glutaredoxin"/>
    <property type="match status" value="1"/>
</dbReference>
<dbReference type="PANTHER" id="PTHR45184">
    <property type="entry name" value="DNAJ PROTEIN ERDJ3A"/>
    <property type="match status" value="1"/>
</dbReference>
<keyword evidence="2" id="KW-0732">Signal</keyword>
<dbReference type="InterPro" id="IPR052842">
    <property type="entry name" value="ER_Co-chaperone"/>
</dbReference>
<evidence type="ECO:0000256" key="2">
    <source>
        <dbReference type="SAM" id="SignalP"/>
    </source>
</evidence>
<protein>
    <recommendedName>
        <fullName evidence="5">Thioredoxin domain-containing protein</fullName>
    </recommendedName>
</protein>